<evidence type="ECO:0000313" key="2">
    <source>
        <dbReference type="EMBL" id="RBP03819.1"/>
    </source>
</evidence>
<proteinExistence type="predicted"/>
<organism evidence="2 3">
    <name type="scientific">Roseiarcus fermentans</name>
    <dbReference type="NCBI Taxonomy" id="1473586"/>
    <lineage>
        <taxon>Bacteria</taxon>
        <taxon>Pseudomonadati</taxon>
        <taxon>Pseudomonadota</taxon>
        <taxon>Alphaproteobacteria</taxon>
        <taxon>Hyphomicrobiales</taxon>
        <taxon>Roseiarcaceae</taxon>
        <taxon>Roseiarcus</taxon>
    </lineage>
</organism>
<dbReference type="RefSeq" id="WP_113892609.1">
    <property type="nucleotide sequence ID" value="NZ_QNRK01000042.1"/>
</dbReference>
<dbReference type="PANTHER" id="PTHR41287">
    <property type="match status" value="1"/>
</dbReference>
<reference evidence="2 3" key="1">
    <citation type="submission" date="2018-06" db="EMBL/GenBank/DDBJ databases">
        <title>Genomic Encyclopedia of Type Strains, Phase IV (KMG-IV): sequencing the most valuable type-strain genomes for metagenomic binning, comparative biology and taxonomic classification.</title>
        <authorList>
            <person name="Goeker M."/>
        </authorList>
    </citation>
    <scope>NUCLEOTIDE SEQUENCE [LARGE SCALE GENOMIC DNA]</scope>
    <source>
        <strain evidence="2 3">DSM 24875</strain>
    </source>
</reference>
<dbReference type="InterPro" id="IPR046461">
    <property type="entry name" value="TerL_ATPase"/>
</dbReference>
<dbReference type="Pfam" id="PF03354">
    <property type="entry name" value="TerL_ATPase"/>
    <property type="match status" value="1"/>
</dbReference>
<dbReference type="EMBL" id="QNRK01000042">
    <property type="protein sequence ID" value="RBP03819.1"/>
    <property type="molecule type" value="Genomic_DNA"/>
</dbReference>
<dbReference type="PANTHER" id="PTHR41287:SF1">
    <property type="entry name" value="PROTEIN YMFN"/>
    <property type="match status" value="1"/>
</dbReference>
<gene>
    <name evidence="2" type="ORF">DFR50_14267</name>
</gene>
<dbReference type="Proteomes" id="UP000253529">
    <property type="component" value="Unassembled WGS sequence"/>
</dbReference>
<dbReference type="Gene3D" id="3.40.50.300">
    <property type="entry name" value="P-loop containing nucleotide triphosphate hydrolases"/>
    <property type="match status" value="1"/>
</dbReference>
<keyword evidence="3" id="KW-1185">Reference proteome</keyword>
<sequence length="592" mass="64274">MPPVWTTAIPDWRERLVESRPLIPFAPLFPDEARAASEIFDSLPVIDVAGKPPFGDIGRPWVRDFVNAVFGAYDAATGRRLIQYFFLLIAKKNGKSTLAAGVMVAALIRNWRESGEFYILAPTKEVADNSYTPAADMVREHSVLRSILKPCAGRVIEHRNTGATLKVVAADSETVSGKKTIGLLVDELWLFGKRAASANMLIEAEGGLASRPEGFVIYLSTHADGPPKGVFKDKLDEFRAIRDGKIVDPKKLPVLYEFPEHLIQDDQFKHRRWWSITNPNLGASVDPDFLAGKLAEAQRAGRAQLASFYAKHLNVPIGQGLSADGWAGAELWSRRVEPGLTLDAILDRCELCTVGIDGGGLDDLLGLAVIGRERGTKRWLAWGCALISTIGVGRRKANAADYLAFKREGDLTVFRFDLGVEDLSDDDDDLAELVADALPPETSPEGWTPDVARVVDVVRRINDRGLLAQVGVDAMGIGTIVDALAEIGVTQDEERLFAVRQGIGLMGAFKTVERKLADGSFVHGGGRLLSWCVGNLKLVQTPTAVRLAREESGLGKIDPACALFNAGALMAANPELPDASVYTADRGLIVFE</sequence>
<name>A0A366EQN8_9HYPH</name>
<dbReference type="InterPro" id="IPR005021">
    <property type="entry name" value="Terminase_largesu-like"/>
</dbReference>
<comment type="caution">
    <text evidence="2">The sequence shown here is derived from an EMBL/GenBank/DDBJ whole genome shotgun (WGS) entry which is preliminary data.</text>
</comment>
<feature type="domain" description="Terminase large subunit-like ATPase" evidence="1">
    <location>
        <begin position="61"/>
        <end position="194"/>
    </location>
</feature>
<evidence type="ECO:0000313" key="3">
    <source>
        <dbReference type="Proteomes" id="UP000253529"/>
    </source>
</evidence>
<dbReference type="AlphaFoldDB" id="A0A366EQN8"/>
<protein>
    <submittedName>
        <fullName evidence="2">Phage terminase large subunit-like protein</fullName>
    </submittedName>
</protein>
<dbReference type="InterPro" id="IPR027417">
    <property type="entry name" value="P-loop_NTPase"/>
</dbReference>
<dbReference type="OrthoDB" id="9760250at2"/>
<accession>A0A366EQN8</accession>
<evidence type="ECO:0000259" key="1">
    <source>
        <dbReference type="Pfam" id="PF03354"/>
    </source>
</evidence>